<dbReference type="GO" id="GO:0008270">
    <property type="term" value="F:zinc ion binding"/>
    <property type="evidence" value="ECO:0007669"/>
    <property type="project" value="UniProtKB-KW"/>
</dbReference>
<evidence type="ECO:0000313" key="5">
    <source>
        <dbReference type="EMBL" id="GFP29836.1"/>
    </source>
</evidence>
<dbReference type="PANTHER" id="PTHR38133">
    <property type="entry name" value="SLR1429 PROTEIN"/>
    <property type="match status" value="1"/>
</dbReference>
<organism evidence="4 8">
    <name type="scientific">Candidatus Hakubella thermalkaliphila</name>
    <dbReference type="NCBI Taxonomy" id="2754717"/>
    <lineage>
        <taxon>Bacteria</taxon>
        <taxon>Bacillati</taxon>
        <taxon>Actinomycetota</taxon>
        <taxon>Actinomycetota incertae sedis</taxon>
        <taxon>Candidatus Hakubellales</taxon>
        <taxon>Candidatus Hakubellaceae</taxon>
        <taxon>Candidatus Hakubella</taxon>
    </lineage>
</organism>
<keyword evidence="1" id="KW-0862">Zinc</keyword>
<dbReference type="PROSITE" id="PS50966">
    <property type="entry name" value="ZF_SWIM"/>
    <property type="match status" value="1"/>
</dbReference>
<gene>
    <name evidence="4" type="ORF">HKBW3S03_00360</name>
    <name evidence="5" type="ORF">HKBW3S34_00756</name>
    <name evidence="6" type="ORF">HKBW3S44_00163</name>
</gene>
<keyword evidence="1" id="KW-0863">Zinc-finger</keyword>
<evidence type="ECO:0000313" key="4">
    <source>
        <dbReference type="EMBL" id="GFP18855.1"/>
    </source>
</evidence>
<feature type="region of interest" description="Disordered" evidence="2">
    <location>
        <begin position="297"/>
        <end position="319"/>
    </location>
</feature>
<dbReference type="EMBL" id="BLSC01000006">
    <property type="protein sequence ID" value="GFP36480.1"/>
    <property type="molecule type" value="Genomic_DNA"/>
</dbReference>
<comment type="caution">
    <text evidence="4">The sequence shown here is derived from an EMBL/GenBank/DDBJ whole genome shotgun (WGS) entry which is preliminary data.</text>
</comment>
<evidence type="ECO:0000256" key="1">
    <source>
        <dbReference type="PROSITE-ProRule" id="PRU00325"/>
    </source>
</evidence>
<feature type="region of interest" description="Disordered" evidence="2">
    <location>
        <begin position="199"/>
        <end position="224"/>
    </location>
</feature>
<dbReference type="Proteomes" id="UP000561271">
    <property type="component" value="Unassembled WGS sequence"/>
</dbReference>
<dbReference type="RefSeq" id="WP_176230825.1">
    <property type="nucleotide sequence ID" value="NZ_BLRU01000018.1"/>
</dbReference>
<reference evidence="7 8" key="1">
    <citation type="journal article" date="2020" name="Front. Microbiol.">
        <title>Single-cell genomics of novel Actinobacteria with the Wood-Ljungdahl pathway discovered in a serpentinizing system.</title>
        <authorList>
            <person name="Merino N."/>
            <person name="Kawai M."/>
            <person name="Boyd E.S."/>
            <person name="Colman D.R."/>
            <person name="McGlynn S.E."/>
            <person name="Nealson K.H."/>
            <person name="Kurokawa K."/>
            <person name="Hongoh Y."/>
        </authorList>
    </citation>
    <scope>NUCLEOTIDE SEQUENCE [LARGE SCALE GENOMIC DNA]</scope>
    <source>
        <strain evidence="4 8">S03</strain>
        <strain evidence="5 9">S34</strain>
        <strain evidence="6 7">S44</strain>
    </source>
</reference>
<dbReference type="Proteomes" id="UP000574717">
    <property type="component" value="Unassembled WGS sequence"/>
</dbReference>
<evidence type="ECO:0000256" key="2">
    <source>
        <dbReference type="SAM" id="MobiDB-lite"/>
    </source>
</evidence>
<name>A0A6V8NF43_9ACTN</name>
<dbReference type="AlphaFoldDB" id="A0A6V8NF43"/>
<dbReference type="Pfam" id="PF04434">
    <property type="entry name" value="SWIM"/>
    <property type="match status" value="1"/>
</dbReference>
<dbReference type="EMBL" id="BLRZ01000027">
    <property type="protein sequence ID" value="GFP29836.1"/>
    <property type="molecule type" value="Genomic_DNA"/>
</dbReference>
<keyword evidence="9" id="KW-1185">Reference proteome</keyword>
<evidence type="ECO:0000259" key="3">
    <source>
        <dbReference type="PROSITE" id="PS50966"/>
    </source>
</evidence>
<evidence type="ECO:0000313" key="8">
    <source>
        <dbReference type="Proteomes" id="UP000574717"/>
    </source>
</evidence>
<dbReference type="InterPro" id="IPR007527">
    <property type="entry name" value="Znf_SWIM"/>
</dbReference>
<evidence type="ECO:0000313" key="7">
    <source>
        <dbReference type="Proteomes" id="UP000561271"/>
    </source>
</evidence>
<dbReference type="PANTHER" id="PTHR38133:SF1">
    <property type="entry name" value="SLR1429 PROTEIN"/>
    <property type="match status" value="1"/>
</dbReference>
<feature type="domain" description="SWIM-type" evidence="3">
    <location>
        <begin position="140"/>
        <end position="175"/>
    </location>
</feature>
<keyword evidence="1" id="KW-0479">Metal-binding</keyword>
<dbReference type="Proteomes" id="UP000588083">
    <property type="component" value="Unassembled WGS sequence"/>
</dbReference>
<evidence type="ECO:0000313" key="6">
    <source>
        <dbReference type="EMBL" id="GFP36480.1"/>
    </source>
</evidence>
<evidence type="ECO:0000313" key="9">
    <source>
        <dbReference type="Proteomes" id="UP000588083"/>
    </source>
</evidence>
<sequence length="319" mass="36606">MTRDRGGRSYWGDYYEPSQPREVKNGVKARSRRGKFGETWWADRWIAILESFGWSNRLQRGRNYARWGQVIKYEVSPGTVRALVQGSRPKPYQVRIDVKTLSEKEWDRVTDAMAAQAIFAARLLAGEMPRDIEDAFSTAKVTLFPKSSHDLKTECSCPDWANPCKHIAAVYYLLAEEFDRDPFMIFRLRGKTQKDLTSALRHKRSVEGTTEMETQPETEMSEEHQGLPLQDCMERFWSIGEGIQSFRVSITPPTVPEAILKRLGPPPFWKGKEDFVALMKECYQTISNQALKLAYSDRILSSPGSRGKTKAGKDPKRDR</sequence>
<proteinExistence type="predicted"/>
<dbReference type="EMBL" id="BLRU01000018">
    <property type="protein sequence ID" value="GFP18855.1"/>
    <property type="molecule type" value="Genomic_DNA"/>
</dbReference>
<accession>A0A6V8NF43</accession>
<protein>
    <recommendedName>
        <fullName evidence="3">SWIM-type domain-containing protein</fullName>
    </recommendedName>
</protein>